<reference evidence="2 3" key="1">
    <citation type="submission" date="2018-03" db="EMBL/GenBank/DDBJ databases">
        <title>Genomic Encyclopedia of Archaeal and Bacterial Type Strains, Phase II (KMG-II): from individual species to whole genera.</title>
        <authorList>
            <person name="Goeker M."/>
        </authorList>
    </citation>
    <scope>NUCLEOTIDE SEQUENCE [LARGE SCALE GENOMIC DNA]</scope>
    <source>
        <strain evidence="2 3">DSM 22727</strain>
    </source>
</reference>
<protein>
    <submittedName>
        <fullName evidence="2">Uncharacterized protein DUF4263</fullName>
    </submittedName>
</protein>
<dbReference type="Proteomes" id="UP000239997">
    <property type="component" value="Unassembled WGS sequence"/>
</dbReference>
<dbReference type="RefSeq" id="WP_051788589.1">
    <property type="nucleotide sequence ID" value="NZ_JPJI01000004.1"/>
</dbReference>
<sequence>MSIFSRDFFKLNEDEIKLTKEYDRLNATESIEKMIQNSKEMKNPFELLELVGKHPFLLNVASYFPNNFLNEADLAIRKKDYEQKLADFKLLLNNADTTERNILNFIKDNEAHFIIGSILKNYTVFGHHDRYIFPEFQLPPNFQVDFLIVGKNSNGYHFVFVELENPSKNITIGNGSFGQTFRKGIEQIADWKHWNDKNFGTLRNVFDKHKNPSKNIPREFLEYDNTRMNYVVVAGKRDDFNEKTYRLARESRKNGIIILHYDNIIDECEKLLRDCAY</sequence>
<evidence type="ECO:0000313" key="3">
    <source>
        <dbReference type="Proteomes" id="UP000239997"/>
    </source>
</evidence>
<dbReference type="Pfam" id="PF14082">
    <property type="entry name" value="SduA_C"/>
    <property type="match status" value="1"/>
</dbReference>
<keyword evidence="3" id="KW-1185">Reference proteome</keyword>
<dbReference type="InterPro" id="IPR025359">
    <property type="entry name" value="SduA_C"/>
</dbReference>
<gene>
    <name evidence="2" type="ORF">LY02_02533</name>
</gene>
<evidence type="ECO:0000313" key="2">
    <source>
        <dbReference type="EMBL" id="PRX12468.1"/>
    </source>
</evidence>
<comment type="caution">
    <text evidence="2">The sequence shown here is derived from an EMBL/GenBank/DDBJ whole genome shotgun (WGS) entry which is preliminary data.</text>
</comment>
<feature type="domain" description="Shedu protein SduA C-terminal" evidence="1">
    <location>
        <begin position="97"/>
        <end position="264"/>
    </location>
</feature>
<name>A0ABX5E349_NONUL</name>
<proteinExistence type="predicted"/>
<accession>A0ABX5E349</accession>
<organism evidence="2 3">
    <name type="scientific">Nonlabens ulvanivorans</name>
    <name type="common">Persicivirga ulvanivorans</name>
    <dbReference type="NCBI Taxonomy" id="906888"/>
    <lineage>
        <taxon>Bacteria</taxon>
        <taxon>Pseudomonadati</taxon>
        <taxon>Bacteroidota</taxon>
        <taxon>Flavobacteriia</taxon>
        <taxon>Flavobacteriales</taxon>
        <taxon>Flavobacteriaceae</taxon>
        <taxon>Nonlabens</taxon>
    </lineage>
</organism>
<evidence type="ECO:0000259" key="1">
    <source>
        <dbReference type="Pfam" id="PF14082"/>
    </source>
</evidence>
<dbReference type="EMBL" id="PVNA01000006">
    <property type="protein sequence ID" value="PRX12468.1"/>
    <property type="molecule type" value="Genomic_DNA"/>
</dbReference>